<dbReference type="Pfam" id="PF20200">
    <property type="entry name" value="DUF6562"/>
    <property type="match status" value="1"/>
</dbReference>
<proteinExistence type="predicted"/>
<evidence type="ECO:0000313" key="2">
    <source>
        <dbReference type="EMBL" id="HBJ07893.1"/>
    </source>
</evidence>
<organism evidence="2 3">
    <name type="scientific">Coprobacter fastidiosus</name>
    <dbReference type="NCBI Taxonomy" id="1099853"/>
    <lineage>
        <taxon>Bacteria</taxon>
        <taxon>Pseudomonadati</taxon>
        <taxon>Bacteroidota</taxon>
        <taxon>Bacteroidia</taxon>
        <taxon>Bacteroidales</taxon>
        <taxon>Barnesiellaceae</taxon>
        <taxon>Coprobacter</taxon>
    </lineage>
</organism>
<accession>A0A354M054</accession>
<reference evidence="2 3" key="1">
    <citation type="journal article" date="2018" name="Nat. Biotechnol.">
        <title>A standardized bacterial taxonomy based on genome phylogeny substantially revises the tree of life.</title>
        <authorList>
            <person name="Parks D.H."/>
            <person name="Chuvochina M."/>
            <person name="Waite D.W."/>
            <person name="Rinke C."/>
            <person name="Skarshewski A."/>
            <person name="Chaumeil P.A."/>
            <person name="Hugenholtz P."/>
        </authorList>
    </citation>
    <scope>NUCLEOTIDE SEQUENCE [LARGE SCALE GENOMIC DNA]</scope>
    <source>
        <strain evidence="2">UBA11482</strain>
    </source>
</reference>
<feature type="domain" description="DUF6562" evidence="1">
    <location>
        <begin position="43"/>
        <end position="341"/>
    </location>
</feature>
<name>A0A354M054_9BACT</name>
<protein>
    <recommendedName>
        <fullName evidence="1">DUF6562 domain-containing protein</fullName>
    </recommendedName>
</protein>
<comment type="caution">
    <text evidence="2">The sequence shown here is derived from an EMBL/GenBank/DDBJ whole genome shotgun (WGS) entry which is preliminary data.</text>
</comment>
<dbReference type="Proteomes" id="UP000262954">
    <property type="component" value="Unassembled WGS sequence"/>
</dbReference>
<evidence type="ECO:0000313" key="3">
    <source>
        <dbReference type="Proteomes" id="UP000262954"/>
    </source>
</evidence>
<dbReference type="EMBL" id="DNWC01000041">
    <property type="protein sequence ID" value="HBJ07893.1"/>
    <property type="molecule type" value="Genomic_DNA"/>
</dbReference>
<gene>
    <name evidence="2" type="ORF">DDY73_02710</name>
</gene>
<dbReference type="AlphaFoldDB" id="A0A354M054"/>
<dbReference type="InterPro" id="IPR046692">
    <property type="entry name" value="DUF6562"/>
</dbReference>
<sequence length="342" mass="39508">MMACDATVHEYPVPDKSFVVIEPNVDRLPPLYYKEVFYDEEWNCTIKNLEEEHSKPYIPDEDFAMRIILDVYEKKSGKNRIVQQKIERRMLLVDKDALPPQDTIQVYLPKGDYQVLAWADYVYKDNPVDRFYQTDMLTSIKTNTDIYPVNTHHRSTAVGQEMFTIGSDFGPNSFSFEESGTFSSMVIPVMMERPSGRYRVIASDFDDFIRAGGTLEGLTVKVIYKQYIGVGYNVEARKPNLFTTMYSFNTILSQIVYDGKEAVSLFGDYLFTDWENETNILADFYFFDASGTEISHCQNIEIPLKRNHETVLRGFFLTRKIGDGNNVNIDDSFDGEYVVEIN</sequence>
<evidence type="ECO:0000259" key="1">
    <source>
        <dbReference type="Pfam" id="PF20200"/>
    </source>
</evidence>